<gene>
    <name evidence="3" type="ORF">V3391_00755</name>
</gene>
<dbReference type="InterPro" id="IPR000983">
    <property type="entry name" value="Bac_GSPG_pilin"/>
</dbReference>
<protein>
    <submittedName>
        <fullName evidence="3">Type IV pilin protein</fullName>
    </submittedName>
</protein>
<reference evidence="3 4" key="1">
    <citation type="submission" date="2024-01" db="EMBL/GenBank/DDBJ databases">
        <title>Novel species of the genus Luteimonas isolated from rivers.</title>
        <authorList>
            <person name="Lu H."/>
        </authorList>
    </citation>
    <scope>NUCLEOTIDE SEQUENCE [LARGE SCALE GENOMIC DNA]</scope>
    <source>
        <strain evidence="3 4">SMYT11W</strain>
    </source>
</reference>
<sequence length="135" mass="14598">MRGFTLIELMVVVAVIAILGAIAFPSYQEAVRKGHRGQAKADLLDLAQRAERFRTINGTYEGFALASGDDRSPRQGTQRYAVTLATTPTTFTLKAAPSNAQQRKDARCRTLVLNQAGQKTIEGSPTPTGTAAECW</sequence>
<feature type="transmembrane region" description="Helical" evidence="2">
    <location>
        <begin position="6"/>
        <end position="27"/>
    </location>
</feature>
<dbReference type="PROSITE" id="PS00409">
    <property type="entry name" value="PROKAR_NTER_METHYL"/>
    <property type="match status" value="1"/>
</dbReference>
<evidence type="ECO:0000256" key="1">
    <source>
        <dbReference type="ARBA" id="ARBA00022481"/>
    </source>
</evidence>
<dbReference type="NCBIfam" id="TIGR02532">
    <property type="entry name" value="IV_pilin_GFxxxE"/>
    <property type="match status" value="1"/>
</dbReference>
<dbReference type="InterPro" id="IPR012902">
    <property type="entry name" value="N_methyl_site"/>
</dbReference>
<dbReference type="PRINTS" id="PR00813">
    <property type="entry name" value="BCTERIALGSPG"/>
</dbReference>
<dbReference type="Gene3D" id="3.30.700.10">
    <property type="entry name" value="Glycoprotein, Type 4 Pilin"/>
    <property type="match status" value="1"/>
</dbReference>
<keyword evidence="1" id="KW-0488">Methylation</keyword>
<keyword evidence="4" id="KW-1185">Reference proteome</keyword>
<organism evidence="3 4">
    <name type="scientific">Luteimonas flava</name>
    <dbReference type="NCBI Taxonomy" id="3115822"/>
    <lineage>
        <taxon>Bacteria</taxon>
        <taxon>Pseudomonadati</taxon>
        <taxon>Pseudomonadota</taxon>
        <taxon>Gammaproteobacteria</taxon>
        <taxon>Lysobacterales</taxon>
        <taxon>Lysobacteraceae</taxon>
        <taxon>Luteimonas</taxon>
    </lineage>
</organism>
<dbReference type="PANTHER" id="PTHR30093">
    <property type="entry name" value="GENERAL SECRETION PATHWAY PROTEIN G"/>
    <property type="match status" value="1"/>
</dbReference>
<dbReference type="Proteomes" id="UP001358324">
    <property type="component" value="Unassembled WGS sequence"/>
</dbReference>
<dbReference type="Pfam" id="PF16732">
    <property type="entry name" value="ComP_DUS"/>
    <property type="match status" value="1"/>
</dbReference>
<evidence type="ECO:0000313" key="4">
    <source>
        <dbReference type="Proteomes" id="UP001358324"/>
    </source>
</evidence>
<evidence type="ECO:0000256" key="2">
    <source>
        <dbReference type="SAM" id="Phobius"/>
    </source>
</evidence>
<name>A0ABU7WA66_9GAMM</name>
<keyword evidence="2" id="KW-0472">Membrane</keyword>
<accession>A0ABU7WA66</accession>
<keyword evidence="2" id="KW-1133">Transmembrane helix</keyword>
<dbReference type="EMBL" id="JAZHBM010000001">
    <property type="protein sequence ID" value="MEF3080748.1"/>
    <property type="molecule type" value="Genomic_DNA"/>
</dbReference>
<dbReference type="InterPro" id="IPR045584">
    <property type="entry name" value="Pilin-like"/>
</dbReference>
<dbReference type="InterPro" id="IPR031982">
    <property type="entry name" value="PilE-like"/>
</dbReference>
<dbReference type="SUPFAM" id="SSF54523">
    <property type="entry name" value="Pili subunits"/>
    <property type="match status" value="1"/>
</dbReference>
<evidence type="ECO:0000313" key="3">
    <source>
        <dbReference type="EMBL" id="MEF3080748.1"/>
    </source>
</evidence>
<keyword evidence="2" id="KW-0812">Transmembrane</keyword>
<dbReference type="Pfam" id="PF07963">
    <property type="entry name" value="N_methyl"/>
    <property type="match status" value="1"/>
</dbReference>
<comment type="caution">
    <text evidence="3">The sequence shown here is derived from an EMBL/GenBank/DDBJ whole genome shotgun (WGS) entry which is preliminary data.</text>
</comment>
<dbReference type="PANTHER" id="PTHR30093:SF47">
    <property type="entry name" value="TYPE IV PILUS NON-CORE MINOR PILIN PILE"/>
    <property type="match status" value="1"/>
</dbReference>
<proteinExistence type="predicted"/>